<dbReference type="KEGG" id="ppan:ESD82_03675"/>
<feature type="domain" description="HTH cro/C1-type" evidence="2">
    <location>
        <begin position="3"/>
        <end position="57"/>
    </location>
</feature>
<protein>
    <submittedName>
        <fullName evidence="3">Helix-turn-helix transcriptional regulator</fullName>
    </submittedName>
</protein>
<keyword evidence="1" id="KW-0238">DNA-binding</keyword>
<dbReference type="InterPro" id="IPR050807">
    <property type="entry name" value="TransReg_Diox_bact_type"/>
</dbReference>
<dbReference type="Pfam" id="PF01381">
    <property type="entry name" value="HTH_3"/>
    <property type="match status" value="1"/>
</dbReference>
<dbReference type="GO" id="GO:0003677">
    <property type="term" value="F:DNA binding"/>
    <property type="evidence" value="ECO:0007669"/>
    <property type="project" value="UniProtKB-KW"/>
</dbReference>
<evidence type="ECO:0000256" key="1">
    <source>
        <dbReference type="ARBA" id="ARBA00023125"/>
    </source>
</evidence>
<dbReference type="GeneID" id="51369645"/>
<dbReference type="Proteomes" id="UP000326453">
    <property type="component" value="Chromosome 2"/>
</dbReference>
<dbReference type="RefSeq" id="WP_147428966.1">
    <property type="nucleotide sequence ID" value="NZ_CP044423.1"/>
</dbReference>
<gene>
    <name evidence="3" type="ORF">ESD82_03675</name>
</gene>
<dbReference type="PROSITE" id="PS50943">
    <property type="entry name" value="HTH_CROC1"/>
    <property type="match status" value="1"/>
</dbReference>
<dbReference type="SUPFAM" id="SSF47413">
    <property type="entry name" value="lambda repressor-like DNA-binding domains"/>
    <property type="match status" value="1"/>
</dbReference>
<name>A0AAE6NRL4_PARPN</name>
<reference evidence="3 4" key="1">
    <citation type="submission" date="2019-01" db="EMBL/GenBank/DDBJ databases">
        <title>Complete Genome Sequence and Annotation of the Paracoccus pantotrophus type strain DSM 2944.</title>
        <authorList>
            <person name="Bockwoldt J.A."/>
            <person name="Zimmermann M."/>
            <person name="Tiso T."/>
            <person name="Blank L.M."/>
        </authorList>
    </citation>
    <scope>NUCLEOTIDE SEQUENCE [LARGE SCALE GENOMIC DNA]</scope>
    <source>
        <strain evidence="3 4">DSM 2944</strain>
    </source>
</reference>
<evidence type="ECO:0000259" key="2">
    <source>
        <dbReference type="PROSITE" id="PS50943"/>
    </source>
</evidence>
<dbReference type="InterPro" id="IPR001387">
    <property type="entry name" value="Cro/C1-type_HTH"/>
</dbReference>
<sequence>MNLERLRRDRDLNQDELAEMAGVKQSTISKIEGGFDGVTLRVLKQIAAALEVEVSDLFADDRTRAEAALIRAFRTLSPERQQGWLDLAEALAHDGDTGSKQEQ</sequence>
<dbReference type="AlphaFoldDB" id="A0AAE6NRL4"/>
<dbReference type="GO" id="GO:0003700">
    <property type="term" value="F:DNA-binding transcription factor activity"/>
    <property type="evidence" value="ECO:0007669"/>
    <property type="project" value="TreeGrafter"/>
</dbReference>
<dbReference type="PANTHER" id="PTHR46797:SF1">
    <property type="entry name" value="METHYLPHOSPHONATE SYNTHASE"/>
    <property type="match status" value="1"/>
</dbReference>
<dbReference type="EMBL" id="CP044423">
    <property type="protein sequence ID" value="QFG35301.1"/>
    <property type="molecule type" value="Genomic_DNA"/>
</dbReference>
<accession>A0AAE6NRL4</accession>
<organism evidence="3 4">
    <name type="scientific">Paracoccus pantotrophus</name>
    <name type="common">Thiosphaera pantotropha</name>
    <dbReference type="NCBI Taxonomy" id="82367"/>
    <lineage>
        <taxon>Bacteria</taxon>
        <taxon>Pseudomonadati</taxon>
        <taxon>Pseudomonadota</taxon>
        <taxon>Alphaproteobacteria</taxon>
        <taxon>Rhodobacterales</taxon>
        <taxon>Paracoccaceae</taxon>
        <taxon>Paracoccus</taxon>
    </lineage>
</organism>
<dbReference type="GO" id="GO:0005829">
    <property type="term" value="C:cytosol"/>
    <property type="evidence" value="ECO:0007669"/>
    <property type="project" value="TreeGrafter"/>
</dbReference>
<dbReference type="InterPro" id="IPR010982">
    <property type="entry name" value="Lambda_DNA-bd_dom_sf"/>
</dbReference>
<dbReference type="Gene3D" id="1.10.260.40">
    <property type="entry name" value="lambda repressor-like DNA-binding domains"/>
    <property type="match status" value="1"/>
</dbReference>
<evidence type="ECO:0000313" key="3">
    <source>
        <dbReference type="EMBL" id="QFG35301.1"/>
    </source>
</evidence>
<proteinExistence type="predicted"/>
<evidence type="ECO:0000313" key="4">
    <source>
        <dbReference type="Proteomes" id="UP000326453"/>
    </source>
</evidence>
<dbReference type="SMART" id="SM00530">
    <property type="entry name" value="HTH_XRE"/>
    <property type="match status" value="1"/>
</dbReference>
<dbReference type="CDD" id="cd00093">
    <property type="entry name" value="HTH_XRE"/>
    <property type="match status" value="1"/>
</dbReference>
<dbReference type="PANTHER" id="PTHR46797">
    <property type="entry name" value="HTH-TYPE TRANSCRIPTIONAL REGULATOR"/>
    <property type="match status" value="1"/>
</dbReference>